<feature type="domain" description="Alpha-carbonic anhydrase" evidence="13">
    <location>
        <begin position="308"/>
        <end position="742"/>
    </location>
</feature>
<dbReference type="GO" id="GO:0008270">
    <property type="term" value="F:zinc ion binding"/>
    <property type="evidence" value="ECO:0007669"/>
    <property type="project" value="UniProtKB-UniRule"/>
</dbReference>
<proteinExistence type="inferred from homology"/>
<keyword evidence="4" id="KW-0963">Cytoplasm</keyword>
<keyword evidence="5 12" id="KW-0479">Metal-binding</keyword>
<dbReference type="SMART" id="SM01057">
    <property type="entry name" value="Carb_anhydrase"/>
    <property type="match status" value="4"/>
</dbReference>
<evidence type="ECO:0000256" key="9">
    <source>
        <dbReference type="ARBA" id="ARBA00036058"/>
    </source>
</evidence>
<comment type="subcellular location">
    <subcellularLocation>
        <location evidence="2">Cytoplasm</location>
    </subcellularLocation>
</comment>
<evidence type="ECO:0000256" key="8">
    <source>
        <dbReference type="ARBA" id="ARBA00023239"/>
    </source>
</evidence>
<keyword evidence="7" id="KW-0007">Acetylation</keyword>
<keyword evidence="8 12" id="KW-0456">Lyase</keyword>
<keyword evidence="6 12" id="KW-0862">Zinc</keyword>
<dbReference type="Proteomes" id="UP001214576">
    <property type="component" value="Unassembled WGS sequence"/>
</dbReference>
<dbReference type="PROSITE" id="PS00162">
    <property type="entry name" value="ALPHA_CA_1"/>
    <property type="match status" value="3"/>
</dbReference>
<comment type="catalytic activity">
    <reaction evidence="9">
        <text>urea = cyanamide + H2O</text>
        <dbReference type="Rhea" id="RHEA:23056"/>
        <dbReference type="ChEBI" id="CHEBI:15377"/>
        <dbReference type="ChEBI" id="CHEBI:16199"/>
        <dbReference type="ChEBI" id="CHEBI:16698"/>
        <dbReference type="EC" id="4.2.1.69"/>
    </reaction>
</comment>
<dbReference type="GO" id="GO:0018820">
    <property type="term" value="F:cyanamide hydratase activity"/>
    <property type="evidence" value="ECO:0007669"/>
    <property type="project" value="UniProtKB-EC"/>
</dbReference>
<sequence>MASGTSSVHTTWGATSTYYRTKIAVFLRSRSQTIPIYKKQEIMAMVVLHELKNKSISPDCVAGPEHWCKLHPIANGNNQSPIDIKTSETKRDPSLKPLSISYNPATAKEIVNVGHSFHVNFEDSDNRSVLKGGPLSESYRLRQFHFHWGSTDDCGSEHLVDGATFSAELHLVHWNSAKYPSFADAASQADGLVIVGVLMKVGQANPNLQKVLDALKTVKTKNKKAPFTNFDPSVLLPSCPDYWAYFGSLTHPPLHESVTWIIFKETISVSTEQVDHNFPSKTVFRESRHPRVTEGGHMGHGGKRCDITSTTLSTRCPEHWCKLHPIANGNNQSPIDIKTSETKRDPSLKPLSISYNPATAKEIVNVGHSFHVNFEDSDNRSVLKGGPLPESYRLRQFHFHWGSTDDCGSEHLVDGATFSAELHLVHWNSAKYPSFADAASQADGLVIVGVLMKVGQANPNLQKVLDALKTVKTKTTPSLINNRFDIYFGVLSRFALSPKSVAQLQALFHLRNLGYKSQHTVVVQEAPRDYGDSFSPSSHKQVHHPGCVAGPEHWCKLHPIANGNNQSPIDIKTSETKRDPSLKPLSISYNPATAKEIVNVGHSFHVNFEDSDNRSVHWNSAKYPSFADAASQADGLVVVGVLMKVGQANPNLQKVLDALKTVKTKNKKAPFTNFDPSVLLPSCPDYWAYFGSLTHPPLHESVTWIIFKETINVSAEQTTPSLINNRFDIYFGVLSRFALSPRDYGDSCSPSSHKQVHHPGCVAGPEHWCKLHPIANGNNQSPIDIKTSETKRDPSLKPLSISYNPATAKEIVNVGHSFHVNFEDSDNRSVLKGGPLPESYRLRQFHFHWGSTDDCGSEHLVDGATFSAELHLVHWNSAKYPSFADAASQADGLVVVGVLMKVGQANPNLQKVLDALKTVKTKNKKAPFTNFDPSVLLPSCPDYWAYFGSLTHPPLHESVTWIIFKETISVSAEQLAQFRSLLANAEGDKEVCIKQNYRPPQPLKGRTVKASF</sequence>
<evidence type="ECO:0000256" key="2">
    <source>
        <dbReference type="ARBA" id="ARBA00004496"/>
    </source>
</evidence>
<comment type="cofactor">
    <cofactor evidence="1 12">
        <name>Zn(2+)</name>
        <dbReference type="ChEBI" id="CHEBI:29105"/>
    </cofactor>
</comment>
<organism evidence="14 15">
    <name type="scientific">Ovis ammon polii</name>
    <dbReference type="NCBI Taxonomy" id="230172"/>
    <lineage>
        <taxon>Eukaryota</taxon>
        <taxon>Metazoa</taxon>
        <taxon>Chordata</taxon>
        <taxon>Craniata</taxon>
        <taxon>Vertebrata</taxon>
        <taxon>Euteleostomi</taxon>
        <taxon>Mammalia</taxon>
        <taxon>Eutheria</taxon>
        <taxon>Laurasiatheria</taxon>
        <taxon>Artiodactyla</taxon>
        <taxon>Ruminantia</taxon>
        <taxon>Pecora</taxon>
        <taxon>Bovidae</taxon>
        <taxon>Caprinae</taxon>
        <taxon>Ovis</taxon>
    </lineage>
</organism>
<evidence type="ECO:0000256" key="1">
    <source>
        <dbReference type="ARBA" id="ARBA00001947"/>
    </source>
</evidence>
<evidence type="ECO:0000313" key="14">
    <source>
        <dbReference type="EMBL" id="KAI4539537.1"/>
    </source>
</evidence>
<dbReference type="EC" id="4.2.1.1" evidence="12"/>
<reference evidence="14" key="1">
    <citation type="submission" date="2022-03" db="EMBL/GenBank/DDBJ databases">
        <title>Genomic analyses of argali, domestic sheep and their hybrids provide insights into chromosomal evolution, heterosis and genetic basis of agronomic traits.</title>
        <authorList>
            <person name="Li M."/>
        </authorList>
    </citation>
    <scope>NUCLEOTIDE SEQUENCE</scope>
    <source>
        <strain evidence="14">CAU-MHL-2022a</strain>
        <tissue evidence="14">Skin</tissue>
    </source>
</reference>
<evidence type="ECO:0000259" key="13">
    <source>
        <dbReference type="PROSITE" id="PS51144"/>
    </source>
</evidence>
<dbReference type="PROSITE" id="PS51144">
    <property type="entry name" value="ALPHA_CA_2"/>
    <property type="match status" value="3"/>
</dbReference>
<dbReference type="FunFam" id="3.10.200.10:FF:000001">
    <property type="entry name" value="Carbonic anhydrase 2"/>
    <property type="match status" value="1"/>
</dbReference>
<dbReference type="GO" id="GO:0004089">
    <property type="term" value="F:carbonate dehydratase activity"/>
    <property type="evidence" value="ECO:0007669"/>
    <property type="project" value="UniProtKB-UniRule"/>
</dbReference>
<dbReference type="InterPro" id="IPR023561">
    <property type="entry name" value="Carbonic_anhydrase_a-class"/>
</dbReference>
<comment type="caution">
    <text evidence="14">The sequence shown here is derived from an EMBL/GenBank/DDBJ whole genome shotgun (WGS) entry which is preliminary data.</text>
</comment>
<evidence type="ECO:0000313" key="15">
    <source>
        <dbReference type="Proteomes" id="UP001214576"/>
    </source>
</evidence>
<comment type="function">
    <text evidence="10">Catalyzes the reversible hydration of carbon dioxide. Can hydrate cyanamide to urea.</text>
</comment>
<evidence type="ECO:0000256" key="12">
    <source>
        <dbReference type="RuleBase" id="RU367011"/>
    </source>
</evidence>
<feature type="domain" description="Alpha-carbonic anhydrase" evidence="13">
    <location>
        <begin position="754"/>
        <end position="1012"/>
    </location>
</feature>
<comment type="function">
    <text evidence="12">Reversible hydration of carbon dioxide.</text>
</comment>
<dbReference type="CDD" id="cd00326">
    <property type="entry name" value="alpha_CA"/>
    <property type="match status" value="1"/>
</dbReference>
<dbReference type="AlphaFoldDB" id="A0AAD4U438"/>
<evidence type="ECO:0000256" key="10">
    <source>
        <dbReference type="ARBA" id="ARBA00045744"/>
    </source>
</evidence>
<comment type="catalytic activity">
    <reaction evidence="11 12">
        <text>hydrogencarbonate + H(+) = CO2 + H2O</text>
        <dbReference type="Rhea" id="RHEA:10748"/>
        <dbReference type="ChEBI" id="CHEBI:15377"/>
        <dbReference type="ChEBI" id="CHEBI:15378"/>
        <dbReference type="ChEBI" id="CHEBI:16526"/>
        <dbReference type="ChEBI" id="CHEBI:17544"/>
        <dbReference type="EC" id="4.2.1.1"/>
    </reaction>
</comment>
<evidence type="ECO:0000256" key="3">
    <source>
        <dbReference type="ARBA" id="ARBA00010718"/>
    </source>
</evidence>
<name>A0AAD4U438_OVIAM</name>
<dbReference type="Gene3D" id="3.10.200.10">
    <property type="entry name" value="Alpha carbonic anhydrase"/>
    <property type="match status" value="5"/>
</dbReference>
<accession>A0AAD4U438</accession>
<dbReference type="InterPro" id="IPR001148">
    <property type="entry name" value="CA_dom"/>
</dbReference>
<dbReference type="Pfam" id="PF00194">
    <property type="entry name" value="Carb_anhydrase"/>
    <property type="match status" value="5"/>
</dbReference>
<dbReference type="SUPFAM" id="SSF51069">
    <property type="entry name" value="Carbonic anhydrase"/>
    <property type="match status" value="4"/>
</dbReference>
<dbReference type="EMBL" id="JAKZEL010000010">
    <property type="protein sequence ID" value="KAI4539537.1"/>
    <property type="molecule type" value="Genomic_DNA"/>
</dbReference>
<evidence type="ECO:0000256" key="11">
    <source>
        <dbReference type="ARBA" id="ARBA00048348"/>
    </source>
</evidence>
<dbReference type="GO" id="GO:0005737">
    <property type="term" value="C:cytoplasm"/>
    <property type="evidence" value="ECO:0007669"/>
    <property type="project" value="UniProtKB-SubCell"/>
</dbReference>
<comment type="similarity">
    <text evidence="3 12">Belongs to the alpha-carbonic anhydrase family.</text>
</comment>
<protein>
    <recommendedName>
        <fullName evidence="12">Carbonic anhydrase</fullName>
        <ecNumber evidence="12">4.2.1.1</ecNumber>
    </recommendedName>
</protein>
<evidence type="ECO:0000256" key="6">
    <source>
        <dbReference type="ARBA" id="ARBA00022833"/>
    </source>
</evidence>
<dbReference type="InterPro" id="IPR018338">
    <property type="entry name" value="Carbonic_anhydrase_a-class_CS"/>
</dbReference>
<gene>
    <name evidence="14" type="ORF">MG293_009932</name>
</gene>
<evidence type="ECO:0000256" key="4">
    <source>
        <dbReference type="ARBA" id="ARBA00022490"/>
    </source>
</evidence>
<evidence type="ECO:0000256" key="7">
    <source>
        <dbReference type="ARBA" id="ARBA00022990"/>
    </source>
</evidence>
<dbReference type="InterPro" id="IPR036398">
    <property type="entry name" value="CA_dom_sf"/>
</dbReference>
<keyword evidence="15" id="KW-1185">Reference proteome</keyword>
<dbReference type="PANTHER" id="PTHR18952:SF282">
    <property type="entry name" value="CARBONIC ANHYDRASE 1"/>
    <property type="match status" value="1"/>
</dbReference>
<feature type="domain" description="Alpha-carbonic anhydrase" evidence="13">
    <location>
        <begin position="52"/>
        <end position="302"/>
    </location>
</feature>
<dbReference type="PANTHER" id="PTHR18952">
    <property type="entry name" value="CARBONIC ANHYDRASE"/>
    <property type="match status" value="1"/>
</dbReference>
<evidence type="ECO:0000256" key="5">
    <source>
        <dbReference type="ARBA" id="ARBA00022723"/>
    </source>
</evidence>